<evidence type="ECO:0000256" key="6">
    <source>
        <dbReference type="ARBA" id="ARBA00022679"/>
    </source>
</evidence>
<keyword evidence="10" id="KW-0547">Nucleotide-binding</keyword>
<dbReference type="Pfam" id="PF00560">
    <property type="entry name" value="LRR_1"/>
    <property type="match status" value="1"/>
</dbReference>
<comment type="subcellular location">
    <subcellularLocation>
        <location evidence="1">Membrane</location>
        <topology evidence="1">Single-pass membrane protein</topology>
    </subcellularLocation>
</comment>
<evidence type="ECO:0000256" key="20">
    <source>
        <dbReference type="SAM" id="SignalP"/>
    </source>
</evidence>
<dbReference type="FunFam" id="3.30.200.20:FF:000307">
    <property type="entry name" value="pollen receptor-like kinase 1"/>
    <property type="match status" value="1"/>
</dbReference>
<keyword evidence="7 19" id="KW-0812">Transmembrane</keyword>
<evidence type="ECO:0000256" key="15">
    <source>
        <dbReference type="ARBA" id="ARBA00023170"/>
    </source>
</evidence>
<evidence type="ECO:0000256" key="10">
    <source>
        <dbReference type="ARBA" id="ARBA00022741"/>
    </source>
</evidence>
<dbReference type="GO" id="GO:0016020">
    <property type="term" value="C:membrane"/>
    <property type="evidence" value="ECO:0007669"/>
    <property type="project" value="UniProtKB-SubCell"/>
</dbReference>
<feature type="signal peptide" evidence="20">
    <location>
        <begin position="1"/>
        <end position="42"/>
    </location>
</feature>
<organism evidence="22 23">
    <name type="scientific">Nyssa sinensis</name>
    <dbReference type="NCBI Taxonomy" id="561372"/>
    <lineage>
        <taxon>Eukaryota</taxon>
        <taxon>Viridiplantae</taxon>
        <taxon>Streptophyta</taxon>
        <taxon>Embryophyta</taxon>
        <taxon>Tracheophyta</taxon>
        <taxon>Spermatophyta</taxon>
        <taxon>Magnoliopsida</taxon>
        <taxon>eudicotyledons</taxon>
        <taxon>Gunneridae</taxon>
        <taxon>Pentapetalae</taxon>
        <taxon>asterids</taxon>
        <taxon>Cornales</taxon>
        <taxon>Nyssaceae</taxon>
        <taxon>Nyssa</taxon>
    </lineage>
</organism>
<evidence type="ECO:0000256" key="18">
    <source>
        <dbReference type="SAM" id="MobiDB-lite"/>
    </source>
</evidence>
<evidence type="ECO:0000256" key="14">
    <source>
        <dbReference type="ARBA" id="ARBA00023136"/>
    </source>
</evidence>
<evidence type="ECO:0000256" key="3">
    <source>
        <dbReference type="ARBA" id="ARBA00012513"/>
    </source>
</evidence>
<dbReference type="GO" id="GO:0004674">
    <property type="term" value="F:protein serine/threonine kinase activity"/>
    <property type="evidence" value="ECO:0007669"/>
    <property type="project" value="UniProtKB-EC"/>
</dbReference>
<evidence type="ECO:0000256" key="2">
    <source>
        <dbReference type="ARBA" id="ARBA00008684"/>
    </source>
</evidence>
<dbReference type="Pfam" id="PF07714">
    <property type="entry name" value="PK_Tyr_Ser-Thr"/>
    <property type="match status" value="1"/>
</dbReference>
<comment type="catalytic activity">
    <reaction evidence="17">
        <text>L-seryl-[protein] + ATP = O-phospho-L-seryl-[protein] + ADP + H(+)</text>
        <dbReference type="Rhea" id="RHEA:17989"/>
        <dbReference type="Rhea" id="RHEA-COMP:9863"/>
        <dbReference type="Rhea" id="RHEA-COMP:11604"/>
        <dbReference type="ChEBI" id="CHEBI:15378"/>
        <dbReference type="ChEBI" id="CHEBI:29999"/>
        <dbReference type="ChEBI" id="CHEBI:30616"/>
        <dbReference type="ChEBI" id="CHEBI:83421"/>
        <dbReference type="ChEBI" id="CHEBI:456216"/>
        <dbReference type="EC" id="2.7.11.1"/>
    </reaction>
</comment>
<keyword evidence="11" id="KW-0418">Kinase</keyword>
<dbReference type="InterPro" id="IPR003591">
    <property type="entry name" value="Leu-rich_rpt_typical-subtyp"/>
</dbReference>
<dbReference type="InterPro" id="IPR032675">
    <property type="entry name" value="LRR_dom_sf"/>
</dbReference>
<dbReference type="SUPFAM" id="SSF52058">
    <property type="entry name" value="L domain-like"/>
    <property type="match status" value="1"/>
</dbReference>
<feature type="region of interest" description="Disordered" evidence="18">
    <location>
        <begin position="317"/>
        <end position="348"/>
    </location>
</feature>
<keyword evidence="4" id="KW-0597">Phosphoprotein</keyword>
<comment type="catalytic activity">
    <reaction evidence="16">
        <text>L-threonyl-[protein] + ATP = O-phospho-L-threonyl-[protein] + ADP + H(+)</text>
        <dbReference type="Rhea" id="RHEA:46608"/>
        <dbReference type="Rhea" id="RHEA-COMP:11060"/>
        <dbReference type="Rhea" id="RHEA-COMP:11605"/>
        <dbReference type="ChEBI" id="CHEBI:15378"/>
        <dbReference type="ChEBI" id="CHEBI:30013"/>
        <dbReference type="ChEBI" id="CHEBI:30616"/>
        <dbReference type="ChEBI" id="CHEBI:61977"/>
        <dbReference type="ChEBI" id="CHEBI:456216"/>
        <dbReference type="EC" id="2.7.11.1"/>
    </reaction>
</comment>
<keyword evidence="14 19" id="KW-0472">Membrane</keyword>
<evidence type="ECO:0000256" key="5">
    <source>
        <dbReference type="ARBA" id="ARBA00022614"/>
    </source>
</evidence>
<evidence type="ECO:0000256" key="12">
    <source>
        <dbReference type="ARBA" id="ARBA00022840"/>
    </source>
</evidence>
<evidence type="ECO:0000256" key="7">
    <source>
        <dbReference type="ARBA" id="ARBA00022692"/>
    </source>
</evidence>
<accession>A0A5J5BI89</accession>
<evidence type="ECO:0000256" key="19">
    <source>
        <dbReference type="SAM" id="Phobius"/>
    </source>
</evidence>
<dbReference type="SUPFAM" id="SSF56112">
    <property type="entry name" value="Protein kinase-like (PK-like)"/>
    <property type="match status" value="1"/>
</dbReference>
<dbReference type="PANTHER" id="PTHR48007:SF64">
    <property type="entry name" value="POLLEN RECEPTOR-LIKE KINASE 1"/>
    <property type="match status" value="1"/>
</dbReference>
<proteinExistence type="inferred from homology"/>
<evidence type="ECO:0000256" key="16">
    <source>
        <dbReference type="ARBA" id="ARBA00047899"/>
    </source>
</evidence>
<evidence type="ECO:0000256" key="11">
    <source>
        <dbReference type="ARBA" id="ARBA00022777"/>
    </source>
</evidence>
<dbReference type="GO" id="GO:0005524">
    <property type="term" value="F:ATP binding"/>
    <property type="evidence" value="ECO:0007669"/>
    <property type="project" value="UniProtKB-KW"/>
</dbReference>
<feature type="compositionally biased region" description="Low complexity" evidence="18">
    <location>
        <begin position="325"/>
        <end position="334"/>
    </location>
</feature>
<comment type="similarity">
    <text evidence="2">Belongs to the protein kinase superfamily. Ser/Thr protein kinase family.</text>
</comment>
<sequence length="659" mass="72508">MLMGAHAAPRVRAPPPPPRKHATTTTLLLLSCMVMVVIVSSAAPAPDSDALLKFKASLSNAGALDTWDPSTSPCSVENGNWNGVICFEGNIWGLQLEDMDLSGDIDVDSLVPLRLLRTLSFMNNNFEGSIPDFKKLGALKSLYLSNNQLSGRIPDDAFAGMGSLKKLYLSNNKFTGTIPASLAALPRLLELRLEANQFVGALPNFLQKDLKLLNVSNNQLEGPIPEALISMGPTAFSGNKELCGKPLDSLCKSPTTSATPNVHPNKYSPLKVATAVIAFGIALGAIIVILMALIQRTKQQTPQSSYNQKSAEAAASLVDHDQCGSSSSSSSSPDRSSKRSHQEQAGKLSFVRDDRQKFDLQDLLRASAEVLGSGNFGSSYKALLMDGQAVVVKRFKQMNTVGREEFHEHMRRLGRLKHPNLLPLVAYYYRKEEKLLVFDHVKRGSLATHLHGKRSISQPALDWPKRLKIIQGVAKGLAYLHTELPSLTLPHGHLKSSNVLLDESLEPLLMDYALIPVVNPEHAHHIMVAYKSPEYSQHGRSISMKKTDVWTLGILILEVLTGKFPTNYLTQSSSNDWVNSIIRDQENSQLLFDKEIGATWTSKGEMLKLFKIGIACCEEDMEKRCDLKEIVEKIQDLKERDSHADQGHSINAGRHEVDV</sequence>
<evidence type="ECO:0000256" key="8">
    <source>
        <dbReference type="ARBA" id="ARBA00022729"/>
    </source>
</evidence>
<dbReference type="InterPro" id="IPR000719">
    <property type="entry name" value="Prot_kinase_dom"/>
</dbReference>
<feature type="region of interest" description="Disordered" evidence="18">
    <location>
        <begin position="1"/>
        <end position="22"/>
    </location>
</feature>
<dbReference type="OrthoDB" id="418615at2759"/>
<dbReference type="InterPro" id="IPR013210">
    <property type="entry name" value="LRR_N_plant-typ"/>
</dbReference>
<dbReference type="Pfam" id="PF08263">
    <property type="entry name" value="LRRNT_2"/>
    <property type="match status" value="1"/>
</dbReference>
<evidence type="ECO:0000256" key="4">
    <source>
        <dbReference type="ARBA" id="ARBA00022553"/>
    </source>
</evidence>
<gene>
    <name evidence="22" type="ORF">F0562_022669</name>
</gene>
<dbReference type="InterPro" id="IPR001611">
    <property type="entry name" value="Leu-rich_rpt"/>
</dbReference>
<name>A0A5J5BI89_9ASTE</name>
<evidence type="ECO:0000256" key="13">
    <source>
        <dbReference type="ARBA" id="ARBA00022989"/>
    </source>
</evidence>
<dbReference type="GO" id="GO:0006952">
    <property type="term" value="P:defense response"/>
    <property type="evidence" value="ECO:0007669"/>
    <property type="project" value="UniProtKB-ARBA"/>
</dbReference>
<feature type="domain" description="Protein kinase" evidence="21">
    <location>
        <begin position="365"/>
        <end position="637"/>
    </location>
</feature>
<evidence type="ECO:0000256" key="17">
    <source>
        <dbReference type="ARBA" id="ARBA00048679"/>
    </source>
</evidence>
<dbReference type="GO" id="GO:0051707">
    <property type="term" value="P:response to other organism"/>
    <property type="evidence" value="ECO:0007669"/>
    <property type="project" value="UniProtKB-ARBA"/>
</dbReference>
<dbReference type="InterPro" id="IPR011009">
    <property type="entry name" value="Kinase-like_dom_sf"/>
</dbReference>
<dbReference type="Gene3D" id="3.30.200.20">
    <property type="entry name" value="Phosphorylase Kinase, domain 1"/>
    <property type="match status" value="1"/>
</dbReference>
<keyword evidence="12" id="KW-0067">ATP-binding</keyword>
<reference evidence="22 23" key="1">
    <citation type="submission" date="2019-09" db="EMBL/GenBank/DDBJ databases">
        <title>A chromosome-level genome assembly of the Chinese tupelo Nyssa sinensis.</title>
        <authorList>
            <person name="Yang X."/>
            <person name="Kang M."/>
            <person name="Yang Y."/>
            <person name="Xiong H."/>
            <person name="Wang M."/>
            <person name="Zhang Z."/>
            <person name="Wang Z."/>
            <person name="Wu H."/>
            <person name="Ma T."/>
            <person name="Liu J."/>
            <person name="Xi Z."/>
        </authorList>
    </citation>
    <scope>NUCLEOTIDE SEQUENCE [LARGE SCALE GENOMIC DNA]</scope>
    <source>
        <strain evidence="22">J267</strain>
        <tissue evidence="22">Leaf</tissue>
    </source>
</reference>
<keyword evidence="6" id="KW-0808">Transferase</keyword>
<dbReference type="InterPro" id="IPR001245">
    <property type="entry name" value="Ser-Thr/Tyr_kinase_cat_dom"/>
</dbReference>
<dbReference type="EMBL" id="CM018035">
    <property type="protein sequence ID" value="KAA8541517.1"/>
    <property type="molecule type" value="Genomic_DNA"/>
</dbReference>
<evidence type="ECO:0000313" key="22">
    <source>
        <dbReference type="EMBL" id="KAA8541517.1"/>
    </source>
</evidence>
<keyword evidence="15" id="KW-0675">Receptor</keyword>
<keyword evidence="5" id="KW-0433">Leucine-rich repeat</keyword>
<evidence type="ECO:0000256" key="1">
    <source>
        <dbReference type="ARBA" id="ARBA00004167"/>
    </source>
</evidence>
<dbReference type="SMART" id="SM00369">
    <property type="entry name" value="LRR_TYP"/>
    <property type="match status" value="3"/>
</dbReference>
<dbReference type="InterPro" id="IPR046959">
    <property type="entry name" value="PRK1-6/SRF4-like"/>
</dbReference>
<dbReference type="EC" id="2.7.11.1" evidence="3"/>
<dbReference type="Pfam" id="PF13855">
    <property type="entry name" value="LRR_8"/>
    <property type="match status" value="1"/>
</dbReference>
<keyword evidence="9" id="KW-0677">Repeat</keyword>
<feature type="chain" id="PRO_5023845676" description="non-specific serine/threonine protein kinase" evidence="20">
    <location>
        <begin position="43"/>
        <end position="659"/>
    </location>
</feature>
<feature type="transmembrane region" description="Helical" evidence="19">
    <location>
        <begin position="272"/>
        <end position="294"/>
    </location>
</feature>
<dbReference type="PROSITE" id="PS50011">
    <property type="entry name" value="PROTEIN_KINASE_DOM"/>
    <property type="match status" value="1"/>
</dbReference>
<evidence type="ECO:0000313" key="23">
    <source>
        <dbReference type="Proteomes" id="UP000325577"/>
    </source>
</evidence>
<dbReference type="Gene3D" id="3.80.10.10">
    <property type="entry name" value="Ribonuclease Inhibitor"/>
    <property type="match status" value="1"/>
</dbReference>
<protein>
    <recommendedName>
        <fullName evidence="3">non-specific serine/threonine protein kinase</fullName>
        <ecNumber evidence="3">2.7.11.1</ecNumber>
    </recommendedName>
</protein>
<dbReference type="Gene3D" id="1.10.510.10">
    <property type="entry name" value="Transferase(Phosphotransferase) domain 1"/>
    <property type="match status" value="1"/>
</dbReference>
<feature type="region of interest" description="Disordered" evidence="18">
    <location>
        <begin position="639"/>
        <end position="659"/>
    </location>
</feature>
<dbReference type="SMART" id="SM00220">
    <property type="entry name" value="S_TKc"/>
    <property type="match status" value="1"/>
</dbReference>
<keyword evidence="8 20" id="KW-0732">Signal</keyword>
<feature type="compositionally biased region" description="Basic and acidic residues" evidence="18">
    <location>
        <begin position="335"/>
        <end position="348"/>
    </location>
</feature>
<dbReference type="PANTHER" id="PTHR48007">
    <property type="entry name" value="LEUCINE-RICH REPEAT RECEPTOR-LIKE PROTEIN KINASE PXC1"/>
    <property type="match status" value="1"/>
</dbReference>
<dbReference type="FunFam" id="3.80.10.10:FF:000383">
    <property type="entry name" value="Leucine-rich repeat receptor protein kinase EMS1"/>
    <property type="match status" value="1"/>
</dbReference>
<dbReference type="Proteomes" id="UP000325577">
    <property type="component" value="Linkage Group LG12"/>
</dbReference>
<keyword evidence="23" id="KW-1185">Reference proteome</keyword>
<dbReference type="FunFam" id="1.10.510.10:FF:000480">
    <property type="entry name" value="Pollen receptor-like kinase 1"/>
    <property type="match status" value="1"/>
</dbReference>
<evidence type="ECO:0000259" key="21">
    <source>
        <dbReference type="PROSITE" id="PS50011"/>
    </source>
</evidence>
<evidence type="ECO:0000256" key="9">
    <source>
        <dbReference type="ARBA" id="ARBA00022737"/>
    </source>
</evidence>
<dbReference type="AlphaFoldDB" id="A0A5J5BI89"/>
<keyword evidence="13 19" id="KW-1133">Transmembrane helix</keyword>